<dbReference type="Pfam" id="PF17683">
    <property type="entry name" value="TFIIF_beta_N"/>
    <property type="match status" value="1"/>
</dbReference>
<evidence type="ECO:0000256" key="3">
    <source>
        <dbReference type="ARBA" id="ARBA00021453"/>
    </source>
</evidence>
<evidence type="ECO:0000256" key="4">
    <source>
        <dbReference type="ARBA" id="ARBA00023015"/>
    </source>
</evidence>
<dbReference type="GO" id="GO:0006367">
    <property type="term" value="P:transcription initiation at RNA polymerase II promoter"/>
    <property type="evidence" value="ECO:0007669"/>
    <property type="project" value="InterPro"/>
</dbReference>
<feature type="region of interest" description="Disordered" evidence="10">
    <location>
        <begin position="318"/>
        <end position="355"/>
    </location>
</feature>
<dbReference type="SUPFAM" id="SSF50916">
    <property type="entry name" value="Rap30/74 interaction domains"/>
    <property type="match status" value="1"/>
</dbReference>
<dbReference type="EMBL" id="ML992502">
    <property type="protein sequence ID" value="KAF2226632.1"/>
    <property type="molecule type" value="Genomic_DNA"/>
</dbReference>
<dbReference type="CDD" id="cd07980">
    <property type="entry name" value="TFIIF_beta"/>
    <property type="match status" value="1"/>
</dbReference>
<reference evidence="14" key="1">
    <citation type="journal article" date="2020" name="Stud. Mycol.">
        <title>101 Dothideomycetes genomes: A test case for predicting lifestyles and emergence of pathogens.</title>
        <authorList>
            <person name="Haridas S."/>
            <person name="Albert R."/>
            <person name="Binder M."/>
            <person name="Bloem J."/>
            <person name="LaButti K."/>
            <person name="Salamov A."/>
            <person name="Andreopoulos B."/>
            <person name="Baker S."/>
            <person name="Barry K."/>
            <person name="Bills G."/>
            <person name="Bluhm B."/>
            <person name="Cannon C."/>
            <person name="Castanera R."/>
            <person name="Culley D."/>
            <person name="Daum C."/>
            <person name="Ezra D."/>
            <person name="Gonzalez J."/>
            <person name="Henrissat B."/>
            <person name="Kuo A."/>
            <person name="Liang C."/>
            <person name="Lipzen A."/>
            <person name="Lutzoni F."/>
            <person name="Magnuson J."/>
            <person name="Mondo S."/>
            <person name="Nolan M."/>
            <person name="Ohm R."/>
            <person name="Pangilinan J."/>
            <person name="Park H.-J."/>
            <person name="Ramirez L."/>
            <person name="Alfaro M."/>
            <person name="Sun H."/>
            <person name="Tritt A."/>
            <person name="Yoshinaga Y."/>
            <person name="Zwiers L.-H."/>
            <person name="Turgeon B."/>
            <person name="Goodwin S."/>
            <person name="Spatafora J."/>
            <person name="Crous P."/>
            <person name="Grigoriev I."/>
        </authorList>
    </citation>
    <scope>NUCLEOTIDE SEQUENCE [LARGE SCALE GENOMIC DNA]</scope>
    <source>
        <strain evidence="14">CECT 20119</strain>
    </source>
</reference>
<comment type="subcellular location">
    <subcellularLocation>
        <location evidence="1">Nucleus</location>
    </subcellularLocation>
</comment>
<feature type="region of interest" description="Disordered" evidence="10">
    <location>
        <begin position="124"/>
        <end position="162"/>
    </location>
</feature>
<accession>A0A6A6GLJ8</accession>
<dbReference type="Proteomes" id="UP000799538">
    <property type="component" value="Unassembled WGS sequence"/>
</dbReference>
<dbReference type="InterPro" id="IPR040450">
    <property type="entry name" value="TFIIF_beta_HTH"/>
</dbReference>
<evidence type="ECO:0000259" key="12">
    <source>
        <dbReference type="Pfam" id="PF17683"/>
    </source>
</evidence>
<dbReference type="PANTHER" id="PTHR10445">
    <property type="entry name" value="GENERAL TRANSCRIPTION FACTOR IIF SUBUNIT 2"/>
    <property type="match status" value="1"/>
</dbReference>
<evidence type="ECO:0000256" key="8">
    <source>
        <dbReference type="ARBA" id="ARBA00081473"/>
    </source>
</evidence>
<keyword evidence="7" id="KW-0539">Nucleus</keyword>
<keyword evidence="4" id="KW-0805">Transcription regulation</keyword>
<dbReference type="PANTHER" id="PTHR10445:SF0">
    <property type="entry name" value="GENERAL TRANSCRIPTION FACTOR IIF SUBUNIT 2"/>
    <property type="match status" value="1"/>
</dbReference>
<keyword evidence="14" id="KW-1185">Reference proteome</keyword>
<dbReference type="InterPro" id="IPR036388">
    <property type="entry name" value="WH-like_DNA-bd_sf"/>
</dbReference>
<dbReference type="InterPro" id="IPR040504">
    <property type="entry name" value="TFIIF_beta_N"/>
</dbReference>
<dbReference type="FunFam" id="1.10.10.10:FF:000035">
    <property type="entry name" value="General transcription factor IIF subunit 2"/>
    <property type="match status" value="1"/>
</dbReference>
<evidence type="ECO:0000256" key="5">
    <source>
        <dbReference type="ARBA" id="ARBA00023125"/>
    </source>
</evidence>
<evidence type="ECO:0000256" key="1">
    <source>
        <dbReference type="ARBA" id="ARBA00004123"/>
    </source>
</evidence>
<evidence type="ECO:0000313" key="13">
    <source>
        <dbReference type="EMBL" id="KAF2226632.1"/>
    </source>
</evidence>
<dbReference type="InterPro" id="IPR003196">
    <property type="entry name" value="TFIIF_beta"/>
</dbReference>
<dbReference type="AlphaFoldDB" id="A0A6A6GLJ8"/>
<dbReference type="OrthoDB" id="26094at2759"/>
<name>A0A6A6GLJ8_9PEZI</name>
<evidence type="ECO:0000256" key="6">
    <source>
        <dbReference type="ARBA" id="ARBA00023163"/>
    </source>
</evidence>
<keyword evidence="5" id="KW-0238">DNA-binding</keyword>
<evidence type="ECO:0000256" key="2">
    <source>
        <dbReference type="ARBA" id="ARBA00009543"/>
    </source>
</evidence>
<feature type="domain" description="TFIIF beta subunit N-terminal" evidence="12">
    <location>
        <begin position="47"/>
        <end position="184"/>
    </location>
</feature>
<evidence type="ECO:0000256" key="10">
    <source>
        <dbReference type="SAM" id="MobiDB-lite"/>
    </source>
</evidence>
<evidence type="ECO:0000259" key="11">
    <source>
        <dbReference type="Pfam" id="PF02270"/>
    </source>
</evidence>
<evidence type="ECO:0000256" key="7">
    <source>
        <dbReference type="ARBA" id="ARBA00023242"/>
    </source>
</evidence>
<dbReference type="GO" id="GO:0003677">
    <property type="term" value="F:DNA binding"/>
    <property type="evidence" value="ECO:0007669"/>
    <property type="project" value="UniProtKB-KW"/>
</dbReference>
<sequence>MASNGMKMEEDVKIKPDPANALTPMAVDEDEYEDTGELHINGSEETNGAWLAKLPKWLWEAWANIAEDEEIELGKVRVYNNNLPNGAQKLKIVLNDIPGHAEVPKRYDMHMQRTQYNNTVVFSEKDQPGFRGGQAVWNRDKRPMQQRDRDSRYDSNRVNKRPYKSSIPKQTALAGYLQHEVTLTAVENEEYRRLTAKRFAALAQPKHTTTFSHGVDHRMHPGLAASQKFATFVSKPSLKGKKKPQTDKAVRVSTTELMDMLTECFKEYRYWSLKALKGRLKQPEAFIKSEMERIATLIRSGPFTGQWKLRPEYEATLTGGTSDIKEEAAAEDFEEDDDDDDDEADFEDVKMEGLE</sequence>
<dbReference type="Pfam" id="PF02270">
    <property type="entry name" value="TFIIF_beta"/>
    <property type="match status" value="1"/>
</dbReference>
<gene>
    <name evidence="13" type="ORF">BDZ85DRAFT_52516</name>
</gene>
<keyword evidence="13" id="KW-0648">Protein biosynthesis</keyword>
<feature type="domain" description="TFIIF beta subunit HTH" evidence="11">
    <location>
        <begin position="250"/>
        <end position="313"/>
    </location>
</feature>
<protein>
    <recommendedName>
        <fullName evidence="3">Transcription initiation factor IIF subunit beta</fullName>
    </recommendedName>
    <alternativeName>
        <fullName evidence="9">TFIIF medium subunit</fullName>
    </alternativeName>
    <alternativeName>
        <fullName evidence="8">TFIIF-beta</fullName>
    </alternativeName>
</protein>
<dbReference type="InterPro" id="IPR036390">
    <property type="entry name" value="WH_DNA-bd_sf"/>
</dbReference>
<dbReference type="GO" id="GO:0003743">
    <property type="term" value="F:translation initiation factor activity"/>
    <property type="evidence" value="ECO:0007669"/>
    <property type="project" value="UniProtKB-KW"/>
</dbReference>
<keyword evidence="6" id="KW-0804">Transcription</keyword>
<dbReference type="SUPFAM" id="SSF46785">
    <property type="entry name" value="Winged helix' DNA-binding domain"/>
    <property type="match status" value="1"/>
</dbReference>
<organism evidence="13 14">
    <name type="scientific">Elsinoe ampelina</name>
    <dbReference type="NCBI Taxonomy" id="302913"/>
    <lineage>
        <taxon>Eukaryota</taxon>
        <taxon>Fungi</taxon>
        <taxon>Dikarya</taxon>
        <taxon>Ascomycota</taxon>
        <taxon>Pezizomycotina</taxon>
        <taxon>Dothideomycetes</taxon>
        <taxon>Dothideomycetidae</taxon>
        <taxon>Myriangiales</taxon>
        <taxon>Elsinoaceae</taxon>
        <taxon>Elsinoe</taxon>
    </lineage>
</organism>
<dbReference type="InterPro" id="IPR011039">
    <property type="entry name" value="TFIIF_interaction"/>
</dbReference>
<comment type="similarity">
    <text evidence="2">Belongs to the TFIIF beta subunit family.</text>
</comment>
<feature type="compositionally biased region" description="Basic and acidic residues" evidence="10">
    <location>
        <begin position="138"/>
        <end position="157"/>
    </location>
</feature>
<evidence type="ECO:0000256" key="9">
    <source>
        <dbReference type="ARBA" id="ARBA00081863"/>
    </source>
</evidence>
<dbReference type="Gene3D" id="1.10.10.10">
    <property type="entry name" value="Winged helix-like DNA-binding domain superfamily/Winged helix DNA-binding domain"/>
    <property type="match status" value="1"/>
</dbReference>
<feature type="compositionally biased region" description="Acidic residues" evidence="10">
    <location>
        <begin position="329"/>
        <end position="346"/>
    </location>
</feature>
<evidence type="ECO:0000313" key="14">
    <source>
        <dbReference type="Proteomes" id="UP000799538"/>
    </source>
</evidence>
<dbReference type="GO" id="GO:0005674">
    <property type="term" value="C:transcription factor TFIIF complex"/>
    <property type="evidence" value="ECO:0007669"/>
    <property type="project" value="InterPro"/>
</dbReference>
<keyword evidence="13" id="KW-0396">Initiation factor</keyword>
<proteinExistence type="inferred from homology"/>